<dbReference type="EMBL" id="CCDI010000002">
    <property type="protein sequence ID" value="CDQ24090.1"/>
    <property type="molecule type" value="Genomic_DNA"/>
</dbReference>
<keyword evidence="3" id="KW-1185">Reference proteome</keyword>
<dbReference type="OrthoDB" id="2971805at2"/>
<name>A0A024P5E2_9BACI</name>
<evidence type="ECO:0000313" key="3">
    <source>
        <dbReference type="Proteomes" id="UP000028868"/>
    </source>
</evidence>
<reference evidence="2 3" key="2">
    <citation type="submission" date="2014-05" db="EMBL/GenBank/DDBJ databases">
        <title>Draft genome sequence of Halobacillus karajensis HK-03.</title>
        <authorList>
            <person name="Khelaifia S."/>
            <person name="Croce O."/>
            <person name="Lagier J.C."/>
            <person name="Raoult D."/>
        </authorList>
    </citation>
    <scope>NUCLEOTIDE SEQUENCE [LARGE SCALE GENOMIC DNA]</scope>
    <source>
        <strain evidence="2 3">HD-03</strain>
    </source>
</reference>
<comment type="caution">
    <text evidence="2">The sequence shown here is derived from an EMBL/GenBank/DDBJ whole genome shotgun (WGS) entry which is preliminary data.</text>
</comment>
<sequence length="98" mass="11414">MWNLGGSNVRKQKKKWEDYLDPLYLPLFTAFPIEWWLLLKKPPFSAIEITLYIIGILFFVFSGAVETNSEEGKSQLFGYIYLISALLFASISLFRWLA</sequence>
<accession>A0A024P5E2</accession>
<keyword evidence="1" id="KW-1133">Transmembrane helix</keyword>
<dbReference type="Proteomes" id="UP000028868">
    <property type="component" value="Unassembled WGS sequence"/>
</dbReference>
<feature type="transmembrane region" description="Helical" evidence="1">
    <location>
        <begin position="76"/>
        <end position="97"/>
    </location>
</feature>
<keyword evidence="1" id="KW-0472">Membrane</keyword>
<evidence type="ECO:0000313" key="2">
    <source>
        <dbReference type="EMBL" id="CDQ24090.1"/>
    </source>
</evidence>
<dbReference type="AlphaFoldDB" id="A0A024P5E2"/>
<feature type="transmembrane region" description="Helical" evidence="1">
    <location>
        <begin position="44"/>
        <end position="64"/>
    </location>
</feature>
<feature type="transmembrane region" description="Helical" evidence="1">
    <location>
        <begin position="20"/>
        <end position="38"/>
    </location>
</feature>
<evidence type="ECO:0000256" key="1">
    <source>
        <dbReference type="SAM" id="Phobius"/>
    </source>
</evidence>
<reference evidence="3" key="1">
    <citation type="submission" date="2014-03" db="EMBL/GenBank/DDBJ databases">
        <authorList>
            <person name="Urmite Genomes U."/>
        </authorList>
    </citation>
    <scope>NUCLEOTIDE SEQUENCE [LARGE SCALE GENOMIC DNA]</scope>
    <source>
        <strain evidence="3">HD-03</strain>
    </source>
</reference>
<protein>
    <submittedName>
        <fullName evidence="2">Uncharacterized protein</fullName>
    </submittedName>
</protein>
<keyword evidence="1" id="KW-0812">Transmembrane</keyword>
<proteinExistence type="predicted"/>
<gene>
    <name evidence="2" type="ORF">BN983_02355</name>
</gene>
<organism evidence="2 3">
    <name type="scientific">Halobacillus karajensis</name>
    <dbReference type="NCBI Taxonomy" id="195088"/>
    <lineage>
        <taxon>Bacteria</taxon>
        <taxon>Bacillati</taxon>
        <taxon>Bacillota</taxon>
        <taxon>Bacilli</taxon>
        <taxon>Bacillales</taxon>
        <taxon>Bacillaceae</taxon>
        <taxon>Halobacillus</taxon>
    </lineage>
</organism>